<evidence type="ECO:0000313" key="1">
    <source>
        <dbReference type="EMBL" id="MDQ0492046.1"/>
    </source>
</evidence>
<dbReference type="RefSeq" id="WP_025721010.1">
    <property type="nucleotide sequence ID" value="NZ_CP045298.1"/>
</dbReference>
<organism evidence="1 2">
    <name type="scientific">Paenibacillus brasilensis</name>
    <dbReference type="NCBI Taxonomy" id="128574"/>
    <lineage>
        <taxon>Bacteria</taxon>
        <taxon>Bacillati</taxon>
        <taxon>Bacillota</taxon>
        <taxon>Bacilli</taxon>
        <taxon>Bacillales</taxon>
        <taxon>Paenibacillaceae</taxon>
        <taxon>Paenibacillus</taxon>
    </lineage>
</organism>
<evidence type="ECO:0000313" key="2">
    <source>
        <dbReference type="Proteomes" id="UP001242811"/>
    </source>
</evidence>
<protein>
    <submittedName>
        <fullName evidence="1">Uncharacterized protein</fullName>
    </submittedName>
</protein>
<comment type="caution">
    <text evidence="1">The sequence shown here is derived from an EMBL/GenBank/DDBJ whole genome shotgun (WGS) entry which is preliminary data.</text>
</comment>
<gene>
    <name evidence="1" type="ORF">QOZ95_000193</name>
</gene>
<sequence length="74" mass="8628">MPENRKSGFVQGFCSSALVRQLGTQCYFIPFLRQCVITQVFTATLLYFLEAFQVFSCSLWNVFQFEVHPVHKRS</sequence>
<dbReference type="EMBL" id="JAUSWA010000001">
    <property type="protein sequence ID" value="MDQ0492046.1"/>
    <property type="molecule type" value="Genomic_DNA"/>
</dbReference>
<reference evidence="1 2" key="1">
    <citation type="submission" date="2023-07" db="EMBL/GenBank/DDBJ databases">
        <title>Genomic Encyclopedia of Type Strains, Phase IV (KMG-IV): sequencing the most valuable type-strain genomes for metagenomic binning, comparative biology and taxonomic classification.</title>
        <authorList>
            <person name="Goeker M."/>
        </authorList>
    </citation>
    <scope>NUCLEOTIDE SEQUENCE [LARGE SCALE GENOMIC DNA]</scope>
    <source>
        <strain evidence="1 2">DSM 14914</strain>
    </source>
</reference>
<keyword evidence="2" id="KW-1185">Reference proteome</keyword>
<name>A0ABU0KRI9_9BACL</name>
<accession>A0ABU0KRI9</accession>
<proteinExistence type="predicted"/>
<dbReference type="Proteomes" id="UP001242811">
    <property type="component" value="Unassembled WGS sequence"/>
</dbReference>